<evidence type="ECO:0000313" key="4">
    <source>
        <dbReference type="EMBL" id="WFD37860.1"/>
    </source>
</evidence>
<dbReference type="EMBL" id="CP119958">
    <property type="protein sequence ID" value="WFD37860.1"/>
    <property type="molecule type" value="Genomic_DNA"/>
</dbReference>
<dbReference type="RefSeq" id="XP_060120757.1">
    <property type="nucleotide sequence ID" value="XM_060264774.1"/>
</dbReference>
<protein>
    <recommendedName>
        <fullName evidence="1">Histone H1</fullName>
    </recommendedName>
</protein>
<feature type="compositionally biased region" description="Low complexity" evidence="2">
    <location>
        <begin position="140"/>
        <end position="160"/>
    </location>
</feature>
<keyword evidence="5" id="KW-1185">Reference proteome</keyword>
<feature type="compositionally biased region" description="Polar residues" evidence="2">
    <location>
        <begin position="643"/>
        <end position="665"/>
    </location>
</feature>
<feature type="region of interest" description="Disordered" evidence="2">
    <location>
        <begin position="603"/>
        <end position="665"/>
    </location>
</feature>
<dbReference type="PROSITE" id="PS51504">
    <property type="entry name" value="H15"/>
    <property type="match status" value="1"/>
</dbReference>
<evidence type="ECO:0000259" key="3">
    <source>
        <dbReference type="PROSITE" id="PS51504"/>
    </source>
</evidence>
<feature type="compositionally biased region" description="Polar residues" evidence="2">
    <location>
        <begin position="284"/>
        <end position="298"/>
    </location>
</feature>
<dbReference type="InterPro" id="IPR036390">
    <property type="entry name" value="WH_DNA-bd_sf"/>
</dbReference>
<feature type="compositionally biased region" description="Basic and acidic residues" evidence="2">
    <location>
        <begin position="259"/>
        <end position="271"/>
    </location>
</feature>
<dbReference type="SMART" id="SM00526">
    <property type="entry name" value="H15"/>
    <property type="match status" value="1"/>
</dbReference>
<accession>A0AAF0J985</accession>
<feature type="region of interest" description="Disordered" evidence="2">
    <location>
        <begin position="392"/>
        <end position="416"/>
    </location>
</feature>
<feature type="region of interest" description="Disordered" evidence="2">
    <location>
        <begin position="796"/>
        <end position="833"/>
    </location>
</feature>
<feature type="compositionally biased region" description="Basic and acidic residues" evidence="2">
    <location>
        <begin position="744"/>
        <end position="761"/>
    </location>
</feature>
<evidence type="ECO:0000256" key="1">
    <source>
        <dbReference type="ARBA" id="ARBA00020833"/>
    </source>
</evidence>
<feature type="region of interest" description="Disordered" evidence="2">
    <location>
        <begin position="194"/>
        <end position="220"/>
    </location>
</feature>
<feature type="region of interest" description="Disordered" evidence="2">
    <location>
        <begin position="247"/>
        <end position="321"/>
    </location>
</feature>
<feature type="region of interest" description="Disordered" evidence="2">
    <location>
        <begin position="449"/>
        <end position="475"/>
    </location>
</feature>
<dbReference type="InterPro" id="IPR005818">
    <property type="entry name" value="Histone_H1/H5_H15"/>
</dbReference>
<sequence length="872" mass="91428">MQGGPSLALKRSHSPDDVLTTSTPTTHTHKRPRAPAERPILADAYLDCLSKQELIQALHQVEQLLNDTQYEADLYALLYPDSIEERVTQHHLEQAASAVAAATEVHPSDTGSDHAPQVDAPAPPAPEPAVPRPYTPSIPAPSSAAPEAAEQQQQPSSESPAVDHTQESVLSSSANISSRIAAILDSIHNTNSTGPMLNLQGQPLAPSKQASNTNPTGGGLSSLLSNANLLSNTRLPANSTLSKLLEQNQASASPLSRPDAPETRITPHLDVPRPTPGPFDYTRLATTSTLGSSLPHTQTGGGYGDDHHDDSISSQRDTARVTSTLPSYEDMIVEGLQAIGDVNGTPPRMLFHWMEDTYPLMKNFRPSASQALQKAFKRGRLHKVGSLYRINPDWDGSNTGRKPTRRPQVGKDHPMMVNGPKGPAPASPFKARAQFQGAAAYRQTTSPFTKQRNAHSRLLQSLRPGPKPYGQPGAAPLDNPASSIFQNGAAAAALLLAHQQRSRGATGESQNTPDLTPTLTSLVQQLRSSNVPGGADAPGSSLSSMLASALLKHAQRPGFSTTPGVETNPVLPTAPVGESGQPASGAFASSPVLQSLSRLLGTRGEEAAKPASAPTSQLPTSLPASGPGSLSASIETLMRQATRAAQASQDATPAEQQGPATSQADLDAAVSQTLEAAFQQIGPSQDAQRTGGQGDAPAQGESTELDGIDLSDYSDALRTLTAALAGNAGDDDDENERHLADERAIAEAEADHSETNSHGGDDSDDDTPEHAESSESRMASLLKSYGVDVSGDAVRHLTETLRDGDVQVPQTDTAEAQTEAPAPPSDTPNVAAMLPADNHESMDDAAKNQAIQSQLEALIASLAQDGAQSDEE</sequence>
<feature type="region of interest" description="Disordered" evidence="2">
    <location>
        <begin position="98"/>
        <end position="172"/>
    </location>
</feature>
<dbReference type="GO" id="GO:0000786">
    <property type="term" value="C:nucleosome"/>
    <property type="evidence" value="ECO:0007669"/>
    <property type="project" value="InterPro"/>
</dbReference>
<reference evidence="4" key="1">
    <citation type="submission" date="2023-03" db="EMBL/GenBank/DDBJ databases">
        <title>Mating type loci evolution in Malassezia.</title>
        <authorList>
            <person name="Coelho M.A."/>
        </authorList>
    </citation>
    <scope>NUCLEOTIDE SEQUENCE</scope>
    <source>
        <strain evidence="4">CBS 9431</strain>
    </source>
</reference>
<feature type="compositionally biased region" description="Low complexity" evidence="2">
    <location>
        <begin position="809"/>
        <end position="820"/>
    </location>
</feature>
<dbReference type="GO" id="GO:0003677">
    <property type="term" value="F:DNA binding"/>
    <property type="evidence" value="ECO:0007669"/>
    <property type="project" value="InterPro"/>
</dbReference>
<feature type="compositionally biased region" description="Basic and acidic residues" evidence="2">
    <location>
        <begin position="796"/>
        <end position="805"/>
    </location>
</feature>
<feature type="region of interest" description="Disordered" evidence="2">
    <location>
        <begin position="682"/>
        <end position="706"/>
    </location>
</feature>
<dbReference type="GO" id="GO:0006334">
    <property type="term" value="P:nucleosome assembly"/>
    <property type="evidence" value="ECO:0007669"/>
    <property type="project" value="InterPro"/>
</dbReference>
<feature type="domain" description="H15" evidence="3">
    <location>
        <begin position="324"/>
        <end position="392"/>
    </location>
</feature>
<feature type="compositionally biased region" description="Polar residues" evidence="2">
    <location>
        <begin position="613"/>
        <end position="634"/>
    </location>
</feature>
<organism evidence="4 5">
    <name type="scientific">Malassezia japonica</name>
    <dbReference type="NCBI Taxonomy" id="223818"/>
    <lineage>
        <taxon>Eukaryota</taxon>
        <taxon>Fungi</taxon>
        <taxon>Dikarya</taxon>
        <taxon>Basidiomycota</taxon>
        <taxon>Ustilaginomycotina</taxon>
        <taxon>Malasseziomycetes</taxon>
        <taxon>Malasseziales</taxon>
        <taxon>Malasseziaceae</taxon>
        <taxon>Malassezia</taxon>
    </lineage>
</organism>
<dbReference type="Gene3D" id="1.10.10.10">
    <property type="entry name" value="Winged helix-like DNA-binding domain superfamily/Winged helix DNA-binding domain"/>
    <property type="match status" value="1"/>
</dbReference>
<gene>
    <name evidence="4" type="ORF">MJAP1_000807</name>
</gene>
<feature type="compositionally biased region" description="Pro residues" evidence="2">
    <location>
        <begin position="121"/>
        <end position="139"/>
    </location>
</feature>
<dbReference type="GeneID" id="85224456"/>
<evidence type="ECO:0000256" key="2">
    <source>
        <dbReference type="SAM" id="MobiDB-lite"/>
    </source>
</evidence>
<dbReference type="SUPFAM" id="SSF46785">
    <property type="entry name" value="Winged helix' DNA-binding domain"/>
    <property type="match status" value="1"/>
</dbReference>
<dbReference type="Pfam" id="PF00538">
    <property type="entry name" value="Linker_histone"/>
    <property type="match status" value="1"/>
</dbReference>
<feature type="compositionally biased region" description="Polar residues" evidence="2">
    <location>
        <begin position="312"/>
        <end position="321"/>
    </location>
</feature>
<proteinExistence type="predicted"/>
<evidence type="ECO:0000313" key="5">
    <source>
        <dbReference type="Proteomes" id="UP001217754"/>
    </source>
</evidence>
<feature type="region of interest" description="Disordered" evidence="2">
    <location>
        <begin position="1"/>
        <end position="38"/>
    </location>
</feature>
<dbReference type="InterPro" id="IPR036388">
    <property type="entry name" value="WH-like_DNA-bd_sf"/>
</dbReference>
<name>A0AAF0J985_9BASI</name>
<dbReference type="Proteomes" id="UP001217754">
    <property type="component" value="Chromosome 1"/>
</dbReference>
<dbReference type="AlphaFoldDB" id="A0AAF0J985"/>
<feature type="region of interest" description="Disordered" evidence="2">
    <location>
        <begin position="744"/>
        <end position="784"/>
    </location>
</feature>
<feature type="region of interest" description="Disordered" evidence="2">
    <location>
        <begin position="557"/>
        <end position="588"/>
    </location>
</feature>